<protein>
    <submittedName>
        <fullName evidence="2">Uncharacterized protein</fullName>
    </submittedName>
</protein>
<feature type="transmembrane region" description="Helical" evidence="1">
    <location>
        <begin position="112"/>
        <end position="132"/>
    </location>
</feature>
<gene>
    <name evidence="2" type="ORF">CYMTET_39980</name>
</gene>
<dbReference type="Proteomes" id="UP001190700">
    <property type="component" value="Unassembled WGS sequence"/>
</dbReference>
<evidence type="ECO:0000313" key="2">
    <source>
        <dbReference type="EMBL" id="KAK3250661.1"/>
    </source>
</evidence>
<evidence type="ECO:0000313" key="3">
    <source>
        <dbReference type="Proteomes" id="UP001190700"/>
    </source>
</evidence>
<name>A0AAE0C906_9CHLO</name>
<comment type="caution">
    <text evidence="2">The sequence shown here is derived from an EMBL/GenBank/DDBJ whole genome shotgun (WGS) entry which is preliminary data.</text>
</comment>
<keyword evidence="1" id="KW-1133">Transmembrane helix</keyword>
<proteinExistence type="predicted"/>
<reference evidence="2 3" key="1">
    <citation type="journal article" date="2015" name="Genome Biol. Evol.">
        <title>Comparative Genomics of a Bacterivorous Green Alga Reveals Evolutionary Causalities and Consequences of Phago-Mixotrophic Mode of Nutrition.</title>
        <authorList>
            <person name="Burns J.A."/>
            <person name="Paasch A."/>
            <person name="Narechania A."/>
            <person name="Kim E."/>
        </authorList>
    </citation>
    <scope>NUCLEOTIDE SEQUENCE [LARGE SCALE GENOMIC DNA]</scope>
    <source>
        <strain evidence="2 3">PLY_AMNH</strain>
    </source>
</reference>
<organism evidence="2 3">
    <name type="scientific">Cymbomonas tetramitiformis</name>
    <dbReference type="NCBI Taxonomy" id="36881"/>
    <lineage>
        <taxon>Eukaryota</taxon>
        <taxon>Viridiplantae</taxon>
        <taxon>Chlorophyta</taxon>
        <taxon>Pyramimonadophyceae</taxon>
        <taxon>Pyramimonadales</taxon>
        <taxon>Pyramimonadaceae</taxon>
        <taxon>Cymbomonas</taxon>
    </lineage>
</organism>
<evidence type="ECO:0000256" key="1">
    <source>
        <dbReference type="SAM" id="Phobius"/>
    </source>
</evidence>
<dbReference type="AlphaFoldDB" id="A0AAE0C906"/>
<keyword evidence="3" id="KW-1185">Reference proteome</keyword>
<feature type="transmembrane region" description="Helical" evidence="1">
    <location>
        <begin position="82"/>
        <end position="106"/>
    </location>
</feature>
<keyword evidence="1" id="KW-0812">Transmembrane</keyword>
<dbReference type="EMBL" id="LGRX02026578">
    <property type="protein sequence ID" value="KAK3250661.1"/>
    <property type="molecule type" value="Genomic_DNA"/>
</dbReference>
<sequence>MSTERQRARMAAVQAALGTVRVHRRDSTTGYSVVVSGGAHAPNAKLKSIAFAIVNQSFDFYELAPRHPQLCPPPCAPLGRCLVVACGGAAAPIASILLSAFAIMCGEDPHRVFYLTPIATPALVVPGLVGSWHRRGIG</sequence>
<keyword evidence="1" id="KW-0472">Membrane</keyword>
<accession>A0AAE0C906</accession>